<evidence type="ECO:0000256" key="1">
    <source>
        <dbReference type="SAM" id="Coils"/>
    </source>
</evidence>
<name>A0AA96WQA6_9CYAN</name>
<feature type="coiled-coil region" evidence="1">
    <location>
        <begin position="337"/>
        <end position="371"/>
    </location>
</feature>
<sequence>MVSTQNSAFQTVYAQACVNRLSVDPYFKQAWRIALDQAKQLPQSERAASMNAFLASQGYDTTIELVQQAFDQAIDPADMPNGSAMMFAIQLLTDVDLFCGWVNACSQTVRADSSLDLAPIENFLAQNGVEASTAQVVNAVGAVINGRSGQTANTEPPKLMAVQAKAAAATTDPNSLAGITPWVGAYGNTTISKEGTSEVTGPALIVTANYVSIGRHRLIQPQFDATTATLTWTHESSGITNDTAGSITFSNRSQTTPGDNYTGNEFSGTLTLPDSSTYPVKGTVDFFGRITATPSSDPPIIPNADYDLLTKFVGPLITGLVATVGMIVLVAKMVREFPKLKLEIDKLKLEAEKLSKELGKTKSKAEDIEKDWVKVKSQASSDNPIVKKMVDNFEDGVQIFDNYGSFGQTISLRKQIQETQDPLIKKKLEKDFDESKSLLINETEEKMDKDKSEEKTKVNNLFDDDDE</sequence>
<organism evidence="4">
    <name type="scientific">Leptolyngbya sp. NK1-12</name>
    <dbReference type="NCBI Taxonomy" id="2547451"/>
    <lineage>
        <taxon>Bacteria</taxon>
        <taxon>Bacillati</taxon>
        <taxon>Cyanobacteriota</taxon>
        <taxon>Cyanophyceae</taxon>
        <taxon>Leptolyngbyales</taxon>
        <taxon>Leptolyngbyaceae</taxon>
        <taxon>Leptolyngbya group</taxon>
        <taxon>Leptolyngbya</taxon>
    </lineage>
</organism>
<proteinExistence type="predicted"/>
<keyword evidence="1" id="KW-0175">Coiled coil</keyword>
<feature type="region of interest" description="Disordered" evidence="2">
    <location>
        <begin position="439"/>
        <end position="467"/>
    </location>
</feature>
<dbReference type="RefSeq" id="WP_316436929.1">
    <property type="nucleotide sequence ID" value="NZ_CP053587.1"/>
</dbReference>
<dbReference type="AlphaFoldDB" id="A0AA96WQA6"/>
<protein>
    <submittedName>
        <fullName evidence="4">Uncharacterized protein</fullName>
    </submittedName>
</protein>
<evidence type="ECO:0000313" key="4">
    <source>
        <dbReference type="EMBL" id="WNZ27276.1"/>
    </source>
</evidence>
<gene>
    <name evidence="4" type="ORF">HJG54_30770</name>
</gene>
<keyword evidence="3" id="KW-1133">Transmembrane helix</keyword>
<evidence type="ECO:0000256" key="3">
    <source>
        <dbReference type="SAM" id="Phobius"/>
    </source>
</evidence>
<reference evidence="4" key="1">
    <citation type="submission" date="2020-05" db="EMBL/GenBank/DDBJ databases">
        <authorList>
            <person name="Zhu T."/>
            <person name="Keshari N."/>
            <person name="Lu X."/>
        </authorList>
    </citation>
    <scope>NUCLEOTIDE SEQUENCE</scope>
    <source>
        <strain evidence="4">NK1-12</strain>
    </source>
</reference>
<feature type="transmembrane region" description="Helical" evidence="3">
    <location>
        <begin position="312"/>
        <end position="331"/>
    </location>
</feature>
<accession>A0AA96WQA6</accession>
<keyword evidence="3" id="KW-0472">Membrane</keyword>
<feature type="compositionally biased region" description="Basic and acidic residues" evidence="2">
    <location>
        <begin position="443"/>
        <end position="457"/>
    </location>
</feature>
<keyword evidence="3" id="KW-0812">Transmembrane</keyword>
<evidence type="ECO:0000256" key="2">
    <source>
        <dbReference type="SAM" id="MobiDB-lite"/>
    </source>
</evidence>
<dbReference type="EMBL" id="CP053587">
    <property type="protein sequence ID" value="WNZ27276.1"/>
    <property type="molecule type" value="Genomic_DNA"/>
</dbReference>